<reference evidence="1 2" key="1">
    <citation type="submission" date="2008-07" db="EMBL/GenBank/DDBJ databases">
        <authorList>
            <person name="Tandeau de Marsac N."/>
            <person name="Ferriera S."/>
            <person name="Johnson J."/>
            <person name="Kravitz S."/>
            <person name="Beeson K."/>
            <person name="Sutton G."/>
            <person name="Rogers Y.-H."/>
            <person name="Friedman R."/>
            <person name="Frazier M."/>
            <person name="Venter J.C."/>
        </authorList>
    </citation>
    <scope>NUCLEOTIDE SEQUENCE [LARGE SCALE GENOMIC DNA]</scope>
    <source>
        <strain evidence="1 2">PCC 7420</strain>
    </source>
</reference>
<dbReference type="eggNOG" id="ENOG502Z84B">
    <property type="taxonomic scope" value="Bacteria"/>
</dbReference>
<sequence>MTHSLVHSIRQKFQSWFTQAQAAVAIEDEEVELPDGIQTQLGQKIQALPCSQIYQTAVQEAITAGVENWQSHLDVANSLIILGSPVEPIAKILSDSLQTWHNPPVEVFTPLPWRMRPHDPLIMSQEIQQALQAYSQIDIKNPKDIGDLLEADSLADRKTLMMIPCLDQCFLRCIGGWNSIEYLRDMVMHNRNCFWVIGCNHWAWDFLDFVCQISAYFSEVKPLPELDGAMIQTWLNPIAKTMVEPEAIEDSEDNLGQAYWRTLASQSSGVSSIAFGVWLNSLRIKRDQLEDVNLSQLNLSETATTSKTRFTLRQTKPTLPSLPPLTGIDRYLLHSLLIHGQMSHVHLALSLGEPESQIQARIQGLLRAGVLASSNGMLSVRAAHYAKLKIELTNNNFFVGED</sequence>
<proteinExistence type="predicted"/>
<evidence type="ECO:0000313" key="2">
    <source>
        <dbReference type="Proteomes" id="UP000003835"/>
    </source>
</evidence>
<gene>
    <name evidence="1" type="ORF">MC7420_2491</name>
</gene>
<dbReference type="RefSeq" id="WP_006104265.1">
    <property type="nucleotide sequence ID" value="NZ_DS989863.1"/>
</dbReference>
<name>B4VZS6_9CYAN</name>
<evidence type="ECO:0000313" key="1">
    <source>
        <dbReference type="EMBL" id="EDX72583.1"/>
    </source>
</evidence>
<dbReference type="AlphaFoldDB" id="B4VZS6"/>
<dbReference type="Proteomes" id="UP000003835">
    <property type="component" value="Unassembled WGS sequence"/>
</dbReference>
<accession>B4VZS6</accession>
<dbReference type="OrthoDB" id="525862at2"/>
<dbReference type="HOGENOM" id="CLU_645040_0_0_3"/>
<organism evidence="1 2">
    <name type="scientific">Coleofasciculus chthonoplastes PCC 7420</name>
    <dbReference type="NCBI Taxonomy" id="118168"/>
    <lineage>
        <taxon>Bacteria</taxon>
        <taxon>Bacillati</taxon>
        <taxon>Cyanobacteriota</taxon>
        <taxon>Cyanophyceae</taxon>
        <taxon>Coleofasciculales</taxon>
        <taxon>Coleofasciculaceae</taxon>
        <taxon>Coleofasciculus</taxon>
    </lineage>
</organism>
<keyword evidence="2" id="KW-1185">Reference proteome</keyword>
<protein>
    <submittedName>
        <fullName evidence="1">Uncharacterized protein</fullName>
    </submittedName>
</protein>
<dbReference type="EMBL" id="DS989863">
    <property type="protein sequence ID" value="EDX72583.1"/>
    <property type="molecule type" value="Genomic_DNA"/>
</dbReference>